<protein>
    <submittedName>
        <fullName evidence="1">Uncharacterized protein</fullName>
    </submittedName>
</protein>
<dbReference type="HOGENOM" id="CLU_2540346_0_0_11"/>
<gene>
    <name evidence="1" type="ordered locus">ROP_04000</name>
</gene>
<dbReference type="RefSeq" id="WP_012687654.1">
    <property type="nucleotide sequence ID" value="NC_012522.1"/>
</dbReference>
<sequence length="84" mass="9215">MNAPAMQLLPPRDGLADYRDAVDALRALETHGSLRADPRTALLFDSLTDDLIEAAQTNEAGDTMSQREVFAMIDFAISRPRPSL</sequence>
<proteinExistence type="predicted"/>
<evidence type="ECO:0000313" key="1">
    <source>
        <dbReference type="EMBL" id="BAH48647.1"/>
    </source>
</evidence>
<dbReference type="EMBL" id="AP011115">
    <property type="protein sequence ID" value="BAH48647.1"/>
    <property type="molecule type" value="Genomic_DNA"/>
</dbReference>
<dbReference type="KEGG" id="rop:ROP_04000"/>
<dbReference type="STRING" id="632772.ROP_04000"/>
<accession>C1ARH0</accession>
<dbReference type="AlphaFoldDB" id="C1ARH0"/>
<organism evidence="1 2">
    <name type="scientific">Rhodococcus opacus (strain B4)</name>
    <dbReference type="NCBI Taxonomy" id="632772"/>
    <lineage>
        <taxon>Bacteria</taxon>
        <taxon>Bacillati</taxon>
        <taxon>Actinomycetota</taxon>
        <taxon>Actinomycetes</taxon>
        <taxon>Mycobacteriales</taxon>
        <taxon>Nocardiaceae</taxon>
        <taxon>Rhodococcus</taxon>
    </lineage>
</organism>
<dbReference type="OrthoDB" id="4474834at2"/>
<dbReference type="Proteomes" id="UP000002212">
    <property type="component" value="Chromosome"/>
</dbReference>
<reference evidence="1 2" key="1">
    <citation type="submission" date="2009-03" db="EMBL/GenBank/DDBJ databases">
        <title>Comparison of the complete genome sequences of Rhodococcus erythropolis PR4 and Rhodococcus opacus B4.</title>
        <authorList>
            <person name="Takarada H."/>
            <person name="Sekine M."/>
            <person name="Hosoyama A."/>
            <person name="Yamada R."/>
            <person name="Fujisawa T."/>
            <person name="Omata S."/>
            <person name="Shimizu A."/>
            <person name="Tsukatani N."/>
            <person name="Tanikawa S."/>
            <person name="Fujita N."/>
            <person name="Harayama S."/>
        </authorList>
    </citation>
    <scope>NUCLEOTIDE SEQUENCE [LARGE SCALE GENOMIC DNA]</scope>
    <source>
        <strain evidence="1 2">B4</strain>
    </source>
</reference>
<dbReference type="PATRIC" id="fig|632772.20.peg.446"/>
<name>C1ARH0_RHOOB</name>
<evidence type="ECO:0000313" key="2">
    <source>
        <dbReference type="Proteomes" id="UP000002212"/>
    </source>
</evidence>